<dbReference type="AlphaFoldDB" id="A0A133KKM6"/>
<protein>
    <submittedName>
        <fullName evidence="1">Uncharacterized protein</fullName>
    </submittedName>
</protein>
<reference evidence="1 2" key="1">
    <citation type="submission" date="2016-01" db="EMBL/GenBank/DDBJ databases">
        <authorList>
            <person name="Oliw E.H."/>
        </authorList>
    </citation>
    <scope>NUCLEOTIDE SEQUENCE [LARGE SCALE GENOMIC DNA]</scope>
    <source>
        <strain evidence="1 2">MJR8628B</strain>
    </source>
</reference>
<comment type="caution">
    <text evidence="1">The sequence shown here is derived from an EMBL/GenBank/DDBJ whole genome shotgun (WGS) entry which is preliminary data.</text>
</comment>
<dbReference type="Proteomes" id="UP000070092">
    <property type="component" value="Unassembled WGS sequence"/>
</dbReference>
<sequence length="45" mass="5308">MLTVQMTFRLHSFIHDDIIAANGRPVFHRHRFMIMPACYRCMSGV</sequence>
<evidence type="ECO:0000313" key="2">
    <source>
        <dbReference type="Proteomes" id="UP000070092"/>
    </source>
</evidence>
<accession>A0A133KKM6</accession>
<gene>
    <name evidence="1" type="ORF">HMPREF3196_01933</name>
</gene>
<evidence type="ECO:0000313" key="1">
    <source>
        <dbReference type="EMBL" id="KWZ80141.1"/>
    </source>
</evidence>
<proteinExistence type="predicted"/>
<dbReference type="EMBL" id="LRPO01000052">
    <property type="protein sequence ID" value="KWZ80141.1"/>
    <property type="molecule type" value="Genomic_DNA"/>
</dbReference>
<organism evidence="1 2">
    <name type="scientific">Bifidobacterium bifidum</name>
    <dbReference type="NCBI Taxonomy" id="1681"/>
    <lineage>
        <taxon>Bacteria</taxon>
        <taxon>Bacillati</taxon>
        <taxon>Actinomycetota</taxon>
        <taxon>Actinomycetes</taxon>
        <taxon>Bifidobacteriales</taxon>
        <taxon>Bifidobacteriaceae</taxon>
        <taxon>Bifidobacterium</taxon>
    </lineage>
</organism>
<name>A0A133KKM6_BIFBI</name>